<dbReference type="AlphaFoldDB" id="A0A4V6RHC6"/>
<dbReference type="InParanoid" id="A0A4V6RHC6"/>
<proteinExistence type="predicted"/>
<feature type="compositionally biased region" description="Low complexity" evidence="1">
    <location>
        <begin position="725"/>
        <end position="734"/>
    </location>
</feature>
<feature type="region of interest" description="Disordered" evidence="1">
    <location>
        <begin position="703"/>
        <end position="794"/>
    </location>
</feature>
<dbReference type="Proteomes" id="UP000298138">
    <property type="component" value="Unassembled WGS sequence"/>
</dbReference>
<sequence length="794" mass="83567">MPRLNLLRPHRRSHQPSTNVSPPPTASSPAPPPSISSPDTSATPSSSLPPLDIGSPGLGAIGQWLQSPVNATTTTTTPASATTTTTTLAPSSAFSRTSTPWTTTTAPTPAPALPTTPAKPSSSSSSSSSSNPHPPAPADRKHRQPALRLASAPPSIPPAKHPTKLARLNPMSLLLRRRSSQTQAREKEKDLLPEVNFNPGIIYGTRHPDWSEHAVREGRALSPVVVGAEGRGRWEQQQQGRVSSPPVPGPVGTDTAGTSLVEEEEEVAKDPRAESPLSFLTDNEGDLHPPPPAEAQDIGHRRGVTLVDHPLASPHHAAQNSSRFSFDESAVPSAAPSFRKQRGDDDDNDDDDDDDDDDGYEYEDEGDFQFDMGDGEEDDGFERANEGLFETHNGAPILQDQVSALQAAVQAMTLGNPALGGDPGPGVNPEEEEQAMPNLGARKRLGNIANPRGLDLTEEDLAFLHEDSGLAGYENEYDEDDGDDMYYEDGIINRILPLSPEQQQQPVISDGAHLPLQNNLSPLLPLQNNPSPLLTPSTDPNAGINHHRLSLATNDGSLSPSPYEPHTFPPFLNPIGGGFTSPLNHSHQLLTNSLALHSLPPAPHRFSTISDPDTPDFGSSHFSSPHYSPYPDDIIGAHPLPADYSTDPCSAIIAAANAAALTADTDGTYGREFGFYASTLAPNELGGFFGRIGAPSQELRLPVRRPSLTPISERSEGSYRNSLMSPLSTGSPGSPISPPSPVPAAVGVGGTLPSPPAPPGLRHPGSRAMLPTKGSFEDGIGVGGGGGGGISATS</sequence>
<evidence type="ECO:0000313" key="3">
    <source>
        <dbReference type="Proteomes" id="UP000298138"/>
    </source>
</evidence>
<feature type="compositionally biased region" description="Gly residues" evidence="1">
    <location>
        <begin position="780"/>
        <end position="794"/>
    </location>
</feature>
<gene>
    <name evidence="2" type="ORF">EX30DRAFT_350788</name>
</gene>
<feature type="compositionally biased region" description="Low complexity" evidence="1">
    <location>
        <begin position="71"/>
        <end position="107"/>
    </location>
</feature>
<dbReference type="STRING" id="341454.A0A4V6RHC6"/>
<protein>
    <submittedName>
        <fullName evidence="2">Uncharacterized protein</fullName>
    </submittedName>
</protein>
<reference evidence="2 3" key="1">
    <citation type="submission" date="2019-04" db="EMBL/GenBank/DDBJ databases">
        <title>Comparative genomics and transcriptomics to analyze fruiting body development in filamentous ascomycetes.</title>
        <authorList>
            <consortium name="DOE Joint Genome Institute"/>
            <person name="Lutkenhaus R."/>
            <person name="Traeger S."/>
            <person name="Breuer J."/>
            <person name="Kuo A."/>
            <person name="Lipzen A."/>
            <person name="Pangilinan J."/>
            <person name="Dilworth D."/>
            <person name="Sandor L."/>
            <person name="Poggeler S."/>
            <person name="Barry K."/>
            <person name="Grigoriev I.V."/>
            <person name="Nowrousian M."/>
        </authorList>
    </citation>
    <scope>NUCLEOTIDE SEQUENCE [LARGE SCALE GENOMIC DNA]</scope>
    <source>
        <strain evidence="2 3">CBS 389.68</strain>
    </source>
</reference>
<evidence type="ECO:0000313" key="2">
    <source>
        <dbReference type="EMBL" id="TGZ78734.1"/>
    </source>
</evidence>
<dbReference type="EMBL" id="ML220138">
    <property type="protein sequence ID" value="TGZ78734.1"/>
    <property type="molecule type" value="Genomic_DNA"/>
</dbReference>
<name>A0A4V6RHC6_9PEZI</name>
<feature type="compositionally biased region" description="Low complexity" evidence="1">
    <location>
        <begin position="115"/>
        <end position="131"/>
    </location>
</feature>
<dbReference type="OrthoDB" id="5408302at2759"/>
<feature type="region of interest" description="Disordered" evidence="1">
    <location>
        <begin position="1"/>
        <end position="172"/>
    </location>
</feature>
<feature type="region of interest" description="Disordered" evidence="1">
    <location>
        <begin position="229"/>
        <end position="381"/>
    </location>
</feature>
<keyword evidence="3" id="KW-1185">Reference proteome</keyword>
<feature type="compositionally biased region" description="Low complexity" evidence="1">
    <location>
        <begin position="36"/>
        <end position="50"/>
    </location>
</feature>
<feature type="compositionally biased region" description="Pro residues" evidence="1">
    <location>
        <begin position="21"/>
        <end position="35"/>
    </location>
</feature>
<organism evidence="2 3">
    <name type="scientific">Ascodesmis nigricans</name>
    <dbReference type="NCBI Taxonomy" id="341454"/>
    <lineage>
        <taxon>Eukaryota</taxon>
        <taxon>Fungi</taxon>
        <taxon>Dikarya</taxon>
        <taxon>Ascomycota</taxon>
        <taxon>Pezizomycotina</taxon>
        <taxon>Pezizomycetes</taxon>
        <taxon>Pezizales</taxon>
        <taxon>Ascodesmidaceae</taxon>
        <taxon>Ascodesmis</taxon>
    </lineage>
</organism>
<feature type="compositionally biased region" description="Low complexity" evidence="1">
    <location>
        <begin position="235"/>
        <end position="244"/>
    </location>
</feature>
<evidence type="ECO:0000256" key="1">
    <source>
        <dbReference type="SAM" id="MobiDB-lite"/>
    </source>
</evidence>
<accession>A0A4V6RHC6</accession>
<feature type="compositionally biased region" description="Acidic residues" evidence="1">
    <location>
        <begin position="344"/>
        <end position="380"/>
    </location>
</feature>